<reference evidence="1" key="1">
    <citation type="submission" date="2022-03" db="EMBL/GenBank/DDBJ databases">
        <title>Fererhizobium litorale gen. nov., sp. nov., isolated from sandy sediments of the Sea of Japan seashore.</title>
        <authorList>
            <person name="Romanenko L."/>
            <person name="Kurilenko V."/>
            <person name="Otstavnykh N."/>
            <person name="Svetashev V."/>
            <person name="Tekutyeva L."/>
            <person name="Isaeva M."/>
            <person name="Mikhailov V."/>
        </authorList>
    </citation>
    <scope>NUCLEOTIDE SEQUENCE</scope>
    <source>
        <strain evidence="1">KMM 9576</strain>
    </source>
</reference>
<dbReference type="Proteomes" id="UP001161580">
    <property type="component" value="Unassembled WGS sequence"/>
</dbReference>
<evidence type="ECO:0008006" key="3">
    <source>
        <dbReference type="Google" id="ProtNLM"/>
    </source>
</evidence>
<dbReference type="EMBL" id="JALDYZ010000004">
    <property type="protein sequence ID" value="MDI7922393.1"/>
    <property type="molecule type" value="Genomic_DNA"/>
</dbReference>
<accession>A0AAE3U3H7</accession>
<keyword evidence="2" id="KW-1185">Reference proteome</keyword>
<gene>
    <name evidence="1" type="ORF">MRS75_09880</name>
</gene>
<proteinExistence type="predicted"/>
<name>A0AAE3U3H7_9HYPH</name>
<evidence type="ECO:0000313" key="2">
    <source>
        <dbReference type="Proteomes" id="UP001161580"/>
    </source>
</evidence>
<organism evidence="1 2">
    <name type="scientific">Ferirhizobium litorale</name>
    <dbReference type="NCBI Taxonomy" id="2927786"/>
    <lineage>
        <taxon>Bacteria</taxon>
        <taxon>Pseudomonadati</taxon>
        <taxon>Pseudomonadota</taxon>
        <taxon>Alphaproteobacteria</taxon>
        <taxon>Hyphomicrobiales</taxon>
        <taxon>Rhizobiaceae</taxon>
        <taxon>Ferirhizobium</taxon>
    </lineage>
</organism>
<dbReference type="RefSeq" id="WP_311786656.1">
    <property type="nucleotide sequence ID" value="NZ_JALDYY010000005.1"/>
</dbReference>
<comment type="caution">
    <text evidence="1">The sequence shown here is derived from an EMBL/GenBank/DDBJ whole genome shotgun (WGS) entry which is preliminary data.</text>
</comment>
<dbReference type="AlphaFoldDB" id="A0AAE3U3H7"/>
<dbReference type="SUPFAM" id="SSF52402">
    <property type="entry name" value="Adenine nucleotide alpha hydrolases-like"/>
    <property type="match status" value="1"/>
</dbReference>
<evidence type="ECO:0000313" key="1">
    <source>
        <dbReference type="EMBL" id="MDI7922393.1"/>
    </source>
</evidence>
<sequence length="270" mass="29513">MKVLSVLTKGETVASTMDAAVLAAASVPCMSLEVLEVVLEPALVAASPEEMDIKQLRALVEGSPAERRQEIVNAFHAWKDQQPPGTPEFTWRTITGAQSRSVIAERSADVALMVISHNNTIDAAHAYHFALFSMHRPVLLVPEGWRAGPRKTFAHIAVGLTDDAVTRRAVEAATPWLTAAQRISAICLTDEKNADVLKAIMHQAKIDAEFDIPPYSPQKIGVQLVHEADRLGADILIAGVYRHSKALQWLLGHTTRELVNTMDLPLFLAH</sequence>
<dbReference type="Gene3D" id="3.40.50.12370">
    <property type="match status" value="1"/>
</dbReference>
<protein>
    <recommendedName>
        <fullName evidence="3">Universal stress protein</fullName>
    </recommendedName>
</protein>